<evidence type="ECO:0000313" key="10">
    <source>
        <dbReference type="Proteomes" id="UP000678393"/>
    </source>
</evidence>
<feature type="binding site" evidence="7">
    <location>
        <position position="49"/>
    </location>
    <ligand>
        <name>ATP</name>
        <dbReference type="ChEBI" id="CHEBI:30616"/>
    </ligand>
</feature>
<protein>
    <recommendedName>
        <fullName evidence="1">non-specific serine/threonine protein kinase</fullName>
        <ecNumber evidence="1">2.7.11.1</ecNumber>
    </recommendedName>
</protein>
<dbReference type="GO" id="GO:0005524">
    <property type="term" value="F:ATP binding"/>
    <property type="evidence" value="ECO:0007669"/>
    <property type="project" value="UniProtKB-UniRule"/>
</dbReference>
<name>A0A8S3YZR8_9EUPU</name>
<dbReference type="PROSITE" id="PS50011">
    <property type="entry name" value="PROTEIN_KINASE_DOM"/>
    <property type="match status" value="1"/>
</dbReference>
<keyword evidence="6 7" id="KW-0067">ATP-binding</keyword>
<dbReference type="EC" id="2.7.11.1" evidence="1"/>
<dbReference type="InterPro" id="IPR017441">
    <property type="entry name" value="Protein_kinase_ATP_BS"/>
</dbReference>
<feature type="non-terminal residue" evidence="9">
    <location>
        <position position="89"/>
    </location>
</feature>
<dbReference type="EMBL" id="CAJHNH020001243">
    <property type="protein sequence ID" value="CAG5122219.1"/>
    <property type="molecule type" value="Genomic_DNA"/>
</dbReference>
<comment type="caution">
    <text evidence="9">The sequence shown here is derived from an EMBL/GenBank/DDBJ whole genome shotgun (WGS) entry which is preliminary data.</text>
</comment>
<evidence type="ECO:0000256" key="5">
    <source>
        <dbReference type="ARBA" id="ARBA00022777"/>
    </source>
</evidence>
<keyword evidence="5" id="KW-0418">Kinase</keyword>
<dbReference type="AlphaFoldDB" id="A0A8S3YZR8"/>
<evidence type="ECO:0000256" key="4">
    <source>
        <dbReference type="ARBA" id="ARBA00022741"/>
    </source>
</evidence>
<dbReference type="GO" id="GO:0005737">
    <property type="term" value="C:cytoplasm"/>
    <property type="evidence" value="ECO:0007669"/>
    <property type="project" value="TreeGrafter"/>
</dbReference>
<dbReference type="PANTHER" id="PTHR11042:SF160">
    <property type="entry name" value="EUKARYOTIC TRANSLATION INITIATION FACTOR 2-ALPHA KINASE 1"/>
    <property type="match status" value="1"/>
</dbReference>
<keyword evidence="3" id="KW-0808">Transferase</keyword>
<evidence type="ECO:0000256" key="1">
    <source>
        <dbReference type="ARBA" id="ARBA00012513"/>
    </source>
</evidence>
<dbReference type="GO" id="GO:0005634">
    <property type="term" value="C:nucleus"/>
    <property type="evidence" value="ECO:0007669"/>
    <property type="project" value="TreeGrafter"/>
</dbReference>
<keyword evidence="10" id="KW-1185">Reference proteome</keyword>
<organism evidence="9 10">
    <name type="scientific">Candidula unifasciata</name>
    <dbReference type="NCBI Taxonomy" id="100452"/>
    <lineage>
        <taxon>Eukaryota</taxon>
        <taxon>Metazoa</taxon>
        <taxon>Spiralia</taxon>
        <taxon>Lophotrochozoa</taxon>
        <taxon>Mollusca</taxon>
        <taxon>Gastropoda</taxon>
        <taxon>Heterobranchia</taxon>
        <taxon>Euthyneura</taxon>
        <taxon>Panpulmonata</taxon>
        <taxon>Eupulmonata</taxon>
        <taxon>Stylommatophora</taxon>
        <taxon>Helicina</taxon>
        <taxon>Helicoidea</taxon>
        <taxon>Geomitridae</taxon>
        <taxon>Candidula</taxon>
    </lineage>
</organism>
<evidence type="ECO:0000256" key="6">
    <source>
        <dbReference type="ARBA" id="ARBA00022840"/>
    </source>
</evidence>
<dbReference type="Gene3D" id="3.30.200.20">
    <property type="entry name" value="Phosphorylase Kinase, domain 1"/>
    <property type="match status" value="1"/>
</dbReference>
<dbReference type="Pfam" id="PF00069">
    <property type="entry name" value="Pkinase"/>
    <property type="match status" value="1"/>
</dbReference>
<dbReference type="OrthoDB" id="6148895at2759"/>
<sequence>MFRATAQYAAQGPRYRNEFEQIKKLGCGGFGKVYEAKHNLDGRNYAVKKIPLQQNKDLAKPLREVEALARLKHTNIIRYHTSWVEDYSY</sequence>
<dbReference type="PROSITE" id="PS00107">
    <property type="entry name" value="PROTEIN_KINASE_ATP"/>
    <property type="match status" value="1"/>
</dbReference>
<keyword evidence="4 7" id="KW-0547">Nucleotide-binding</keyword>
<dbReference type="GO" id="GO:0004694">
    <property type="term" value="F:eukaryotic translation initiation factor 2alpha kinase activity"/>
    <property type="evidence" value="ECO:0007669"/>
    <property type="project" value="TreeGrafter"/>
</dbReference>
<reference evidence="9" key="1">
    <citation type="submission" date="2021-04" db="EMBL/GenBank/DDBJ databases">
        <authorList>
            <consortium name="Molecular Ecology Group"/>
        </authorList>
    </citation>
    <scope>NUCLEOTIDE SEQUENCE</scope>
</reference>
<evidence type="ECO:0000259" key="8">
    <source>
        <dbReference type="PROSITE" id="PS50011"/>
    </source>
</evidence>
<dbReference type="InterPro" id="IPR050339">
    <property type="entry name" value="CC_SR_Kinase"/>
</dbReference>
<proteinExistence type="predicted"/>
<evidence type="ECO:0000313" key="9">
    <source>
        <dbReference type="EMBL" id="CAG5122219.1"/>
    </source>
</evidence>
<keyword evidence="2" id="KW-0723">Serine/threonine-protein kinase</keyword>
<evidence type="ECO:0000256" key="7">
    <source>
        <dbReference type="PROSITE-ProRule" id="PRU10141"/>
    </source>
</evidence>
<accession>A0A8S3YZR8</accession>
<dbReference type="SUPFAM" id="SSF56112">
    <property type="entry name" value="Protein kinase-like (PK-like)"/>
    <property type="match status" value="1"/>
</dbReference>
<dbReference type="InterPro" id="IPR011009">
    <property type="entry name" value="Kinase-like_dom_sf"/>
</dbReference>
<gene>
    <name evidence="9" type="ORF">CUNI_LOCUS7777</name>
</gene>
<evidence type="ECO:0000256" key="2">
    <source>
        <dbReference type="ARBA" id="ARBA00022527"/>
    </source>
</evidence>
<dbReference type="PANTHER" id="PTHR11042">
    <property type="entry name" value="EUKARYOTIC TRANSLATION INITIATION FACTOR 2-ALPHA KINASE EIF2-ALPHA KINASE -RELATED"/>
    <property type="match status" value="1"/>
</dbReference>
<evidence type="ECO:0000256" key="3">
    <source>
        <dbReference type="ARBA" id="ARBA00022679"/>
    </source>
</evidence>
<feature type="domain" description="Protein kinase" evidence="8">
    <location>
        <begin position="19"/>
        <end position="89"/>
    </location>
</feature>
<dbReference type="Proteomes" id="UP000678393">
    <property type="component" value="Unassembled WGS sequence"/>
</dbReference>
<dbReference type="InterPro" id="IPR000719">
    <property type="entry name" value="Prot_kinase_dom"/>
</dbReference>